<evidence type="ECO:0000313" key="1">
    <source>
        <dbReference type="EMBL" id="RRT54003.1"/>
    </source>
</evidence>
<comment type="caution">
    <text evidence="1">The sequence shown here is derived from an EMBL/GenBank/DDBJ whole genome shotgun (WGS) entry which is preliminary data.</text>
</comment>
<reference evidence="1 2" key="1">
    <citation type="journal article" date="2014" name="Agronomy (Basel)">
        <title>A Draft Genome Sequence for Ensete ventricosum, the Drought-Tolerant Tree Against Hunger.</title>
        <authorList>
            <person name="Harrison J."/>
            <person name="Moore K.A."/>
            <person name="Paszkiewicz K."/>
            <person name="Jones T."/>
            <person name="Grant M."/>
            <person name="Ambacheew D."/>
            <person name="Muzemil S."/>
            <person name="Studholme D.J."/>
        </authorList>
    </citation>
    <scope>NUCLEOTIDE SEQUENCE [LARGE SCALE GENOMIC DNA]</scope>
</reference>
<dbReference type="EMBL" id="AMZH03010824">
    <property type="protein sequence ID" value="RRT54003.1"/>
    <property type="molecule type" value="Genomic_DNA"/>
</dbReference>
<protein>
    <submittedName>
        <fullName evidence="1">Uncharacterized protein</fullName>
    </submittedName>
</protein>
<name>A0A426YQJ0_ENSVE</name>
<sequence length="82" mass="9150">LGDRPDWIGLFNRAAAHLNPSGHLTRHFSLTNFSFRGPCILRFRSISRLISTQNWSQSVIDSIAPLSDLEIGRLGNPRHAGL</sequence>
<organism evidence="1 2">
    <name type="scientific">Ensete ventricosum</name>
    <name type="common">Abyssinian banana</name>
    <name type="synonym">Musa ensete</name>
    <dbReference type="NCBI Taxonomy" id="4639"/>
    <lineage>
        <taxon>Eukaryota</taxon>
        <taxon>Viridiplantae</taxon>
        <taxon>Streptophyta</taxon>
        <taxon>Embryophyta</taxon>
        <taxon>Tracheophyta</taxon>
        <taxon>Spermatophyta</taxon>
        <taxon>Magnoliopsida</taxon>
        <taxon>Liliopsida</taxon>
        <taxon>Zingiberales</taxon>
        <taxon>Musaceae</taxon>
        <taxon>Ensete</taxon>
    </lineage>
</organism>
<gene>
    <name evidence="1" type="ORF">B296_00033415</name>
</gene>
<evidence type="ECO:0000313" key="2">
    <source>
        <dbReference type="Proteomes" id="UP000287651"/>
    </source>
</evidence>
<proteinExistence type="predicted"/>
<dbReference type="Proteomes" id="UP000287651">
    <property type="component" value="Unassembled WGS sequence"/>
</dbReference>
<feature type="non-terminal residue" evidence="1">
    <location>
        <position position="1"/>
    </location>
</feature>
<accession>A0A426YQJ0</accession>
<dbReference type="AlphaFoldDB" id="A0A426YQJ0"/>